<dbReference type="PANTHER" id="PTHR34598">
    <property type="entry name" value="BLL6449 PROTEIN"/>
    <property type="match status" value="1"/>
</dbReference>
<dbReference type="AlphaFoldDB" id="A0A5M8PFP9"/>
<dbReference type="Proteomes" id="UP000324767">
    <property type="component" value="Unassembled WGS sequence"/>
</dbReference>
<evidence type="ECO:0000313" key="2">
    <source>
        <dbReference type="EMBL" id="KAA6408151.1"/>
    </source>
</evidence>
<dbReference type="NCBIfam" id="NF041278">
    <property type="entry name" value="CmcJ_NvfI_EfuI"/>
    <property type="match status" value="1"/>
</dbReference>
<dbReference type="EMBL" id="VXIT01000014">
    <property type="protein sequence ID" value="KAA6408151.1"/>
    <property type="molecule type" value="Genomic_DNA"/>
</dbReference>
<accession>A0A5M8PFP9</accession>
<organism evidence="2 3">
    <name type="scientific">Lasallia pustulata</name>
    <dbReference type="NCBI Taxonomy" id="136370"/>
    <lineage>
        <taxon>Eukaryota</taxon>
        <taxon>Fungi</taxon>
        <taxon>Dikarya</taxon>
        <taxon>Ascomycota</taxon>
        <taxon>Pezizomycotina</taxon>
        <taxon>Lecanoromycetes</taxon>
        <taxon>OSLEUM clade</taxon>
        <taxon>Umbilicariomycetidae</taxon>
        <taxon>Umbilicariales</taxon>
        <taxon>Umbilicariaceae</taxon>
        <taxon>Lasallia</taxon>
    </lineage>
</organism>
<dbReference type="PANTHER" id="PTHR34598:SF1">
    <property type="entry name" value="PUTATIVE (AFU_ORTHOLOGUE AFUA_3G13140)-RELATED"/>
    <property type="match status" value="1"/>
</dbReference>
<evidence type="ECO:0000313" key="3">
    <source>
        <dbReference type="Proteomes" id="UP000324767"/>
    </source>
</evidence>
<evidence type="ECO:0000256" key="1">
    <source>
        <dbReference type="ARBA" id="ARBA00023604"/>
    </source>
</evidence>
<proteinExistence type="inferred from homology"/>
<name>A0A5M8PFP9_9LECA</name>
<gene>
    <name evidence="2" type="ORF">FRX48_07893</name>
</gene>
<comment type="caution">
    <text evidence="2">The sequence shown here is derived from an EMBL/GenBank/DDBJ whole genome shotgun (WGS) entry which is preliminary data.</text>
</comment>
<comment type="similarity">
    <text evidence="1">Belongs to the asaB hydroxylase/desaturase family.</text>
</comment>
<dbReference type="OrthoDB" id="412788at2759"/>
<evidence type="ECO:0008006" key="4">
    <source>
        <dbReference type="Google" id="ProtNLM"/>
    </source>
</evidence>
<dbReference type="InterPro" id="IPR044053">
    <property type="entry name" value="AsaB-like"/>
</dbReference>
<reference evidence="2 3" key="1">
    <citation type="submission" date="2019-09" db="EMBL/GenBank/DDBJ databases">
        <title>The hologenome of the rock-dwelling lichen Lasallia pustulata.</title>
        <authorList>
            <person name="Greshake Tzovaras B."/>
            <person name="Segers F."/>
            <person name="Bicker A."/>
            <person name="Dal Grande F."/>
            <person name="Otte J."/>
            <person name="Hankeln T."/>
            <person name="Schmitt I."/>
            <person name="Ebersberger I."/>
        </authorList>
    </citation>
    <scope>NUCLEOTIDE SEQUENCE [LARGE SCALE GENOMIC DNA]</scope>
    <source>
        <strain evidence="2">A1-1</strain>
    </source>
</reference>
<sequence>MATTTATQTSQSHSHINGTLKINGASAHDASYIPRGPVTTPLNFFQPPADGSTPFNYVEQPPEGQPQRNFSDIAIPVEISDIRGQEHKFTLDQNAFEALKDISSEEHEFADDSHIKKVYYPEVEKLILDNVPGAKRVLIFDHTIRRANPNASRAPVTRVHIDQTLASAEARVRHHLPDEADTLIKSRYRIINVWRPINGAVESFPLGFADSSSVRDEDIVGVEHRYPDRTGETAGVKHSDSQKWYYWSGMTNDERLLLKCSDSDEVVRQSGGRVPHTAFVHPRSPEGAKPRESIEVRALVFG</sequence>
<dbReference type="GO" id="GO:0016491">
    <property type="term" value="F:oxidoreductase activity"/>
    <property type="evidence" value="ECO:0007669"/>
    <property type="project" value="InterPro"/>
</dbReference>
<protein>
    <recommendedName>
        <fullName evidence="4">7alpha-cephem-methoxylase P8 chain</fullName>
    </recommendedName>
</protein>